<keyword evidence="3" id="KW-0732">Signal</keyword>
<dbReference type="GO" id="GO:0016020">
    <property type="term" value="C:membrane"/>
    <property type="evidence" value="ECO:0007669"/>
    <property type="project" value="InterPro"/>
</dbReference>
<dbReference type="GO" id="GO:0030288">
    <property type="term" value="C:outer membrane-bounded periplasmic space"/>
    <property type="evidence" value="ECO:0007669"/>
    <property type="project" value="TreeGrafter"/>
</dbReference>
<dbReference type="Gene3D" id="2.40.30.170">
    <property type="match status" value="1"/>
</dbReference>
<evidence type="ECO:0000259" key="10">
    <source>
        <dbReference type="Pfam" id="PF25967"/>
    </source>
</evidence>
<accession>A0A2C6DN13</accession>
<dbReference type="GO" id="GO:0015679">
    <property type="term" value="P:plasma membrane copper ion transport"/>
    <property type="evidence" value="ECO:0007669"/>
    <property type="project" value="TreeGrafter"/>
</dbReference>
<comment type="caution">
    <text evidence="11">The sequence shown here is derived from an EMBL/GenBank/DDBJ whole genome shotgun (WGS) entry which is preliminary data.</text>
</comment>
<proteinExistence type="inferred from homology"/>
<feature type="domain" description="Multidrug resistance protein MdtA-like C-terminal permuted SH3" evidence="10">
    <location>
        <begin position="338"/>
        <end position="395"/>
    </location>
</feature>
<comment type="similarity">
    <text evidence="1">Belongs to the membrane fusion protein (MFP) (TC 8.A.1) family.</text>
</comment>
<dbReference type="PANTHER" id="PTHR30097">
    <property type="entry name" value="CATION EFFLUX SYSTEM PROTEIN CUSB"/>
    <property type="match status" value="1"/>
</dbReference>
<reference evidence="12" key="1">
    <citation type="submission" date="2017-09" db="EMBL/GenBank/DDBJ databases">
        <title>FDA dAtabase for Regulatory Grade micrObial Sequences (FDA-ARGOS): Supporting development and validation of Infectious Disease Dx tests.</title>
        <authorList>
            <person name="Minogue T."/>
            <person name="Wolcott M."/>
            <person name="Wasieloski L."/>
            <person name="Aguilar W."/>
            <person name="Moore D."/>
            <person name="Tallon L."/>
            <person name="Sadzewicz L."/>
            <person name="Ott S."/>
            <person name="Zhao X."/>
            <person name="Nagaraj S."/>
            <person name="Vavikolanu K."/>
            <person name="Aluvathingal J."/>
            <person name="Nadendla S."/>
            <person name="Sichtig H."/>
        </authorList>
    </citation>
    <scope>NUCLEOTIDE SEQUENCE [LARGE SCALE GENOMIC DNA]</scope>
    <source>
        <strain evidence="12">FDAARGOS_387</strain>
    </source>
</reference>
<evidence type="ECO:0000259" key="8">
    <source>
        <dbReference type="Pfam" id="PF25919"/>
    </source>
</evidence>
<dbReference type="GO" id="GO:0060003">
    <property type="term" value="P:copper ion export"/>
    <property type="evidence" value="ECO:0007669"/>
    <property type="project" value="TreeGrafter"/>
</dbReference>
<dbReference type="Pfam" id="PF25919">
    <property type="entry name" value="BSH_CusB"/>
    <property type="match status" value="1"/>
</dbReference>
<dbReference type="NCBIfam" id="NF007303">
    <property type="entry name" value="PRK09783.1"/>
    <property type="match status" value="1"/>
</dbReference>
<feature type="domain" description="CusB-like beta-barrel" evidence="9">
    <location>
        <begin position="256"/>
        <end position="333"/>
    </location>
</feature>
<dbReference type="RefSeq" id="WP_029092814.1">
    <property type="nucleotide sequence ID" value="NZ_PDDX01000001.1"/>
</dbReference>
<dbReference type="Pfam" id="PF25954">
    <property type="entry name" value="Beta-barrel_RND_2"/>
    <property type="match status" value="1"/>
</dbReference>
<keyword evidence="4" id="KW-0406">Ion transport</keyword>
<evidence type="ECO:0000259" key="9">
    <source>
        <dbReference type="Pfam" id="PF25954"/>
    </source>
</evidence>
<dbReference type="InterPro" id="IPR058627">
    <property type="entry name" value="MdtA-like_C"/>
</dbReference>
<gene>
    <name evidence="11" type="ORF">CRN84_15305</name>
</gene>
<evidence type="ECO:0000259" key="6">
    <source>
        <dbReference type="Pfam" id="PF19335"/>
    </source>
</evidence>
<dbReference type="Pfam" id="PF25869">
    <property type="entry name" value="3HB_CusB"/>
    <property type="match status" value="1"/>
</dbReference>
<feature type="domain" description="CusB-like barrel-sandwich hybrid" evidence="8">
    <location>
        <begin position="135"/>
        <end position="252"/>
    </location>
</feature>
<evidence type="ECO:0000256" key="5">
    <source>
        <dbReference type="SAM" id="MobiDB-lite"/>
    </source>
</evidence>
<evidence type="ECO:0000313" key="12">
    <source>
        <dbReference type="Proteomes" id="UP000224974"/>
    </source>
</evidence>
<dbReference type="NCBIfam" id="TIGR01730">
    <property type="entry name" value="RND_mfp"/>
    <property type="match status" value="1"/>
</dbReference>
<evidence type="ECO:0000259" key="7">
    <source>
        <dbReference type="Pfam" id="PF25869"/>
    </source>
</evidence>
<keyword evidence="2" id="KW-0813">Transport</keyword>
<dbReference type="InterPro" id="IPR045800">
    <property type="entry name" value="HMBD"/>
</dbReference>
<dbReference type="EMBL" id="PDDX01000001">
    <property type="protein sequence ID" value="PHI30607.1"/>
    <property type="molecule type" value="Genomic_DNA"/>
</dbReference>
<organism evidence="11 12">
    <name type="scientific">Budvicia aquatica</name>
    <dbReference type="NCBI Taxonomy" id="82979"/>
    <lineage>
        <taxon>Bacteria</taxon>
        <taxon>Pseudomonadati</taxon>
        <taxon>Pseudomonadota</taxon>
        <taxon>Gammaproteobacteria</taxon>
        <taxon>Enterobacterales</taxon>
        <taxon>Budviciaceae</taxon>
        <taxon>Budvicia</taxon>
    </lineage>
</organism>
<dbReference type="PANTHER" id="PTHR30097:SF15">
    <property type="entry name" value="CATION EFFLUX SYSTEM PROTEIN CUSB"/>
    <property type="match status" value="1"/>
</dbReference>
<name>A0A2C6DN13_9GAMM</name>
<dbReference type="FunFam" id="2.40.420.20:FF:000003">
    <property type="entry name" value="Cation efflux system protein cusB"/>
    <property type="match status" value="1"/>
</dbReference>
<dbReference type="InterPro" id="IPR006143">
    <property type="entry name" value="RND_pump_MFP"/>
</dbReference>
<dbReference type="Pfam" id="PF19335">
    <property type="entry name" value="HMBD"/>
    <property type="match status" value="1"/>
</dbReference>
<dbReference type="GO" id="GO:0046914">
    <property type="term" value="F:transition metal ion binding"/>
    <property type="evidence" value="ECO:0007669"/>
    <property type="project" value="TreeGrafter"/>
</dbReference>
<dbReference type="Proteomes" id="UP000224974">
    <property type="component" value="Unassembled WGS sequence"/>
</dbReference>
<dbReference type="OrthoDB" id="9806939at2"/>
<evidence type="ECO:0000256" key="1">
    <source>
        <dbReference type="ARBA" id="ARBA00009477"/>
    </source>
</evidence>
<evidence type="ECO:0000256" key="2">
    <source>
        <dbReference type="ARBA" id="ARBA00022448"/>
    </source>
</evidence>
<feature type="domain" description="CusB-like three alpha-helical bundle" evidence="7">
    <location>
        <begin position="170"/>
        <end position="219"/>
    </location>
</feature>
<dbReference type="GO" id="GO:0022857">
    <property type="term" value="F:transmembrane transporter activity"/>
    <property type="evidence" value="ECO:0007669"/>
    <property type="project" value="InterPro"/>
</dbReference>
<dbReference type="InterPro" id="IPR058792">
    <property type="entry name" value="Beta-barrel_RND_2"/>
</dbReference>
<protein>
    <submittedName>
        <fullName evidence="11">Efflux RND transporter periplasmic adaptor subunit</fullName>
    </submittedName>
</protein>
<dbReference type="Gene3D" id="6.10.140.730">
    <property type="match status" value="1"/>
</dbReference>
<feature type="domain" description="Heavy metal binding" evidence="6">
    <location>
        <begin position="51"/>
        <end position="78"/>
    </location>
</feature>
<dbReference type="InterPro" id="IPR051909">
    <property type="entry name" value="MFP_Cation_Efflux"/>
</dbReference>
<keyword evidence="12" id="KW-1185">Reference proteome</keyword>
<feature type="region of interest" description="Disordered" evidence="5">
    <location>
        <begin position="415"/>
        <end position="439"/>
    </location>
</feature>
<dbReference type="Pfam" id="PF25967">
    <property type="entry name" value="RND-MFP_C"/>
    <property type="match status" value="1"/>
</dbReference>
<evidence type="ECO:0000256" key="4">
    <source>
        <dbReference type="ARBA" id="ARBA00023065"/>
    </source>
</evidence>
<dbReference type="Gene3D" id="2.40.420.20">
    <property type="match status" value="1"/>
</dbReference>
<dbReference type="SUPFAM" id="SSF111369">
    <property type="entry name" value="HlyD-like secretion proteins"/>
    <property type="match status" value="1"/>
</dbReference>
<dbReference type="InterPro" id="IPR058791">
    <property type="entry name" value="3HB_CusB"/>
</dbReference>
<dbReference type="AlphaFoldDB" id="A0A2C6DN13"/>
<sequence length="439" mass="48154">MAPTTIKNIVIIAGSLLVGGLAATGINAYFVTSPAGHLPEESPTTEAKVLFWYDPMYPNTKFDKPGKSPFMDMDLVPKYADEDGDGDGTQAKAGIKIDPTMTQNLGLRTEQVTYGQLNYALTIPANLSFNEYQYAIVQSRSEGFIEKVYPLTIGDKVKKGTPLIELTIPEWVEAQSEYLLLAETGASPLQIKGILERLRLSGMSEDEISQLRKTRKAQTRFVIKAPMDGVITAFDLRSGMNISKDKVVAQIQGINPIWINASIPESASYLLKDSTQFSIGVPAYPQETFKVLKWDILPSVDPITRTLQVRLAVDNAKERLKPGMNAVMTLNSQSEPMLLIPSQAVIDAGDEQRVITLNEQGRFVPKLIKIFHESKQQTGLISGLEEGETVVTSGLFLIDSEANISGALDRMRQQQTATEIDHSQHVAPSTAQPDPHAGH</sequence>
<evidence type="ECO:0000313" key="11">
    <source>
        <dbReference type="EMBL" id="PHI30607.1"/>
    </source>
</evidence>
<dbReference type="STRING" id="1111728.GCA_000427805_00169"/>
<dbReference type="InterPro" id="IPR058790">
    <property type="entry name" value="BSH_CusB"/>
</dbReference>
<evidence type="ECO:0000256" key="3">
    <source>
        <dbReference type="ARBA" id="ARBA00022729"/>
    </source>
</evidence>